<keyword evidence="1" id="KW-1133">Transmembrane helix</keyword>
<keyword evidence="1" id="KW-0812">Transmembrane</keyword>
<comment type="caution">
    <text evidence="2">The sequence shown here is derived from an EMBL/GenBank/DDBJ whole genome shotgun (WGS) entry which is preliminary data.</text>
</comment>
<name>A0ABS9Q1W2_9MICO</name>
<feature type="transmembrane region" description="Helical" evidence="1">
    <location>
        <begin position="42"/>
        <end position="62"/>
    </location>
</feature>
<feature type="transmembrane region" description="Helical" evidence="1">
    <location>
        <begin position="210"/>
        <end position="230"/>
    </location>
</feature>
<keyword evidence="3" id="KW-1185">Reference proteome</keyword>
<gene>
    <name evidence="2" type="ORF">MHL29_08200</name>
</gene>
<organism evidence="2 3">
    <name type="scientific">Arsenicicoccus bolidensis</name>
    <dbReference type="NCBI Taxonomy" id="229480"/>
    <lineage>
        <taxon>Bacteria</taxon>
        <taxon>Bacillati</taxon>
        <taxon>Actinomycetota</taxon>
        <taxon>Actinomycetes</taxon>
        <taxon>Micrococcales</taxon>
        <taxon>Intrasporangiaceae</taxon>
        <taxon>Arsenicicoccus</taxon>
    </lineage>
</organism>
<evidence type="ECO:0000256" key="1">
    <source>
        <dbReference type="SAM" id="Phobius"/>
    </source>
</evidence>
<evidence type="ECO:0000313" key="3">
    <source>
        <dbReference type="Proteomes" id="UP001521931"/>
    </source>
</evidence>
<dbReference type="RefSeq" id="WP_239263805.1">
    <property type="nucleotide sequence ID" value="NZ_JAKRCV010000020.1"/>
</dbReference>
<keyword evidence="1" id="KW-0472">Membrane</keyword>
<feature type="transmembrane region" description="Helical" evidence="1">
    <location>
        <begin position="152"/>
        <end position="169"/>
    </location>
</feature>
<reference evidence="2 3" key="1">
    <citation type="submission" date="2022-02" db="EMBL/GenBank/DDBJ databases">
        <title>Uncovering new skin microbiome diversity through culturing and metagenomics.</title>
        <authorList>
            <person name="Conlan S."/>
            <person name="Deming C."/>
            <person name="Nisc Comparative Sequencing Program N."/>
            <person name="Segre J.A."/>
        </authorList>
    </citation>
    <scope>NUCLEOTIDE SEQUENCE [LARGE SCALE GENOMIC DNA]</scope>
    <source>
        <strain evidence="2 3">ACRQZ</strain>
    </source>
</reference>
<dbReference type="EMBL" id="JAKRCV010000020">
    <property type="protein sequence ID" value="MCG7321865.1"/>
    <property type="molecule type" value="Genomic_DNA"/>
</dbReference>
<protein>
    <recommendedName>
        <fullName evidence="4">Integral membrane protein</fullName>
    </recommendedName>
</protein>
<feature type="transmembrane region" description="Helical" evidence="1">
    <location>
        <begin position="82"/>
        <end position="106"/>
    </location>
</feature>
<feature type="transmembrane region" description="Helical" evidence="1">
    <location>
        <begin position="184"/>
        <end position="205"/>
    </location>
</feature>
<sequence length="274" mass="29313">MTAALTIAACAAACAFVVDGAAHVLPQVLPRAGATPERVSLLWLLLAFVVTTVLTRAATRYIRHRADRAPAGARPSGPIRDILINGVHIHHQVWGILLILLVGLLQVAYRPTGAWADVAAAAFGVGAALTLDQFALWLHLEDVYWSPRGRTSVTALITTAIIALALLLGTDPLGLASTPRGSGAVRWAVTGVLVVNVVAAVVCLLKGKPWLAVVGMFVPGIAWVGAVRLARPRSRWARRYEPGSPRDLLAEERERRHEARWNSVVDFIGGPPSR</sequence>
<evidence type="ECO:0008006" key="4">
    <source>
        <dbReference type="Google" id="ProtNLM"/>
    </source>
</evidence>
<feature type="transmembrane region" description="Helical" evidence="1">
    <location>
        <begin position="118"/>
        <end position="140"/>
    </location>
</feature>
<accession>A0ABS9Q1W2</accession>
<evidence type="ECO:0000313" key="2">
    <source>
        <dbReference type="EMBL" id="MCG7321865.1"/>
    </source>
</evidence>
<proteinExistence type="predicted"/>
<dbReference type="Proteomes" id="UP001521931">
    <property type="component" value="Unassembled WGS sequence"/>
</dbReference>